<keyword evidence="5" id="KW-0408">Iron</keyword>
<accession>A0ABV8EPG3</accession>
<comment type="caution">
    <text evidence="7">The sequence shown here is derived from an EMBL/GenBank/DDBJ whole genome shotgun (WGS) entry which is preliminary data.</text>
</comment>
<proteinExistence type="predicted"/>
<dbReference type="EC" id="3.1.3.2" evidence="2 5"/>
<dbReference type="Gene3D" id="3.60.21.10">
    <property type="match status" value="1"/>
</dbReference>
<feature type="domain" description="Calcineurin-like phosphoesterase" evidence="6">
    <location>
        <begin position="32"/>
        <end position="244"/>
    </location>
</feature>
<keyword evidence="3" id="KW-0732">Signal</keyword>
<evidence type="ECO:0000259" key="6">
    <source>
        <dbReference type="Pfam" id="PF00149"/>
    </source>
</evidence>
<dbReference type="Proteomes" id="UP001595766">
    <property type="component" value="Unassembled WGS sequence"/>
</dbReference>
<sequence>MRIIHSIFILTFMVLGLEVQSQTIDPSDKAGKFIVIGDWGRNGDDHQLEVADQLLHQVIKYKPGFIISTGDNFYPNGVRSVHDPLWKYSFEDIYKSYHLQIDWYAILGNHDYLGDPDAQVEYSKLSRRWNMPARYFAKTIGVRGSEKKAIFLFIDTNSLIPQFYDNPTYGPNVAKTDTLAQKNWMKEMLTSKDEEIAWKIVVGHHPMYTGGRVEGYDTIAIRKSLEAYFKELGVDLYISGHDHSLQYLEKDGIRQIISGSASEVTPSKELPYTKFTASEAGFILFALDAKKIQFDIINKQGRTIYQGEIEK</sequence>
<dbReference type="Pfam" id="PF00149">
    <property type="entry name" value="Metallophos"/>
    <property type="match status" value="1"/>
</dbReference>
<dbReference type="InterPro" id="IPR024927">
    <property type="entry name" value="Acid_PPase"/>
</dbReference>
<evidence type="ECO:0000256" key="1">
    <source>
        <dbReference type="ARBA" id="ARBA00000032"/>
    </source>
</evidence>
<comment type="catalytic activity">
    <reaction evidence="1 5">
        <text>a phosphate monoester + H2O = an alcohol + phosphate</text>
        <dbReference type="Rhea" id="RHEA:15017"/>
        <dbReference type="ChEBI" id="CHEBI:15377"/>
        <dbReference type="ChEBI" id="CHEBI:30879"/>
        <dbReference type="ChEBI" id="CHEBI:43474"/>
        <dbReference type="ChEBI" id="CHEBI:67140"/>
        <dbReference type="EC" id="3.1.3.2"/>
    </reaction>
</comment>
<evidence type="ECO:0000313" key="7">
    <source>
        <dbReference type="EMBL" id="MFC3977140.1"/>
    </source>
</evidence>
<dbReference type="EMBL" id="JBHSAV010000053">
    <property type="protein sequence ID" value="MFC3977140.1"/>
    <property type="molecule type" value="Genomic_DNA"/>
</dbReference>
<dbReference type="InterPro" id="IPR051558">
    <property type="entry name" value="Metallophosphoesterase_PAP"/>
</dbReference>
<dbReference type="PIRSF" id="PIRSF000898">
    <property type="entry name" value="Acid_Ptase_5"/>
    <property type="match status" value="1"/>
</dbReference>
<keyword evidence="8" id="KW-1185">Reference proteome</keyword>
<dbReference type="PANTHER" id="PTHR10161:SF14">
    <property type="entry name" value="TARTRATE-RESISTANT ACID PHOSPHATASE TYPE 5"/>
    <property type="match status" value="1"/>
</dbReference>
<gene>
    <name evidence="7" type="ORF">ACFOUP_12190</name>
</gene>
<dbReference type="InterPro" id="IPR004843">
    <property type="entry name" value="Calcineurin-like_PHP"/>
</dbReference>
<name>A0ABV8EPG3_9BACT</name>
<evidence type="ECO:0000313" key="8">
    <source>
        <dbReference type="Proteomes" id="UP001595766"/>
    </source>
</evidence>
<dbReference type="SUPFAM" id="SSF56300">
    <property type="entry name" value="Metallo-dependent phosphatases"/>
    <property type="match status" value="1"/>
</dbReference>
<keyword evidence="4 5" id="KW-0378">Hydrolase</keyword>
<evidence type="ECO:0000256" key="2">
    <source>
        <dbReference type="ARBA" id="ARBA00012646"/>
    </source>
</evidence>
<dbReference type="RefSeq" id="WP_241291683.1">
    <property type="nucleotide sequence ID" value="NZ_JAKZGR010000002.1"/>
</dbReference>
<protein>
    <recommendedName>
        <fullName evidence="2 5">acid phosphatase</fullName>
        <ecNumber evidence="2 5">3.1.3.2</ecNumber>
    </recommendedName>
</protein>
<dbReference type="InterPro" id="IPR029052">
    <property type="entry name" value="Metallo-depent_PP-like"/>
</dbReference>
<evidence type="ECO:0000256" key="4">
    <source>
        <dbReference type="ARBA" id="ARBA00022801"/>
    </source>
</evidence>
<evidence type="ECO:0000256" key="3">
    <source>
        <dbReference type="ARBA" id="ARBA00022729"/>
    </source>
</evidence>
<organism evidence="7 8">
    <name type="scientific">Belliella kenyensis</name>
    <dbReference type="NCBI Taxonomy" id="1472724"/>
    <lineage>
        <taxon>Bacteria</taxon>
        <taxon>Pseudomonadati</taxon>
        <taxon>Bacteroidota</taxon>
        <taxon>Cytophagia</taxon>
        <taxon>Cytophagales</taxon>
        <taxon>Cyclobacteriaceae</taxon>
        <taxon>Belliella</taxon>
    </lineage>
</organism>
<reference evidence="8" key="1">
    <citation type="journal article" date="2019" name="Int. J. Syst. Evol. Microbiol.">
        <title>The Global Catalogue of Microorganisms (GCM) 10K type strain sequencing project: providing services to taxonomists for standard genome sequencing and annotation.</title>
        <authorList>
            <consortium name="The Broad Institute Genomics Platform"/>
            <consortium name="The Broad Institute Genome Sequencing Center for Infectious Disease"/>
            <person name="Wu L."/>
            <person name="Ma J."/>
        </authorList>
    </citation>
    <scope>NUCLEOTIDE SEQUENCE [LARGE SCALE GENOMIC DNA]</scope>
    <source>
        <strain evidence="8">CECT 8551</strain>
    </source>
</reference>
<dbReference type="PANTHER" id="PTHR10161">
    <property type="entry name" value="TARTRATE-RESISTANT ACID PHOSPHATASE TYPE 5"/>
    <property type="match status" value="1"/>
</dbReference>
<evidence type="ECO:0000256" key="5">
    <source>
        <dbReference type="PIRNR" id="PIRNR000898"/>
    </source>
</evidence>